<comment type="caution">
    <text evidence="1">The sequence shown here is derived from an EMBL/GenBank/DDBJ whole genome shotgun (WGS) entry which is preliminary data.</text>
</comment>
<evidence type="ECO:0000313" key="1">
    <source>
        <dbReference type="EMBL" id="RFU17654.1"/>
    </source>
</evidence>
<name>A0A372IRX7_9BACT</name>
<dbReference type="Proteomes" id="UP000264702">
    <property type="component" value="Unassembled WGS sequence"/>
</dbReference>
<reference evidence="1 2" key="1">
    <citation type="submission" date="2018-08" db="EMBL/GenBank/DDBJ databases">
        <title>Acidipila sp. 4G-K13, an acidobacterium isolated from forest soil.</title>
        <authorList>
            <person name="Gao Z.-H."/>
            <person name="Qiu L.-H."/>
        </authorList>
    </citation>
    <scope>NUCLEOTIDE SEQUENCE [LARGE SCALE GENOMIC DNA]</scope>
    <source>
        <strain evidence="1 2">4G-K13</strain>
    </source>
</reference>
<dbReference type="EMBL" id="QVQT01000002">
    <property type="protein sequence ID" value="RFU17654.1"/>
    <property type="molecule type" value="Genomic_DNA"/>
</dbReference>
<protein>
    <submittedName>
        <fullName evidence="1">Uncharacterized protein</fullName>
    </submittedName>
</protein>
<dbReference type="AlphaFoldDB" id="A0A372IRX7"/>
<evidence type="ECO:0000313" key="2">
    <source>
        <dbReference type="Proteomes" id="UP000264702"/>
    </source>
</evidence>
<sequence length="62" mass="7169">MVVLFCVTAKPQDDKLKHVATELWFFALCFAKKVPQNFSLKLQALFPLGVSRGIFLWGREKR</sequence>
<gene>
    <name evidence="1" type="ORF">D0Y96_05865</name>
</gene>
<organism evidence="1 2">
    <name type="scientific">Paracidobacterium acidisoli</name>
    <dbReference type="NCBI Taxonomy" id="2303751"/>
    <lineage>
        <taxon>Bacteria</taxon>
        <taxon>Pseudomonadati</taxon>
        <taxon>Acidobacteriota</taxon>
        <taxon>Terriglobia</taxon>
        <taxon>Terriglobales</taxon>
        <taxon>Acidobacteriaceae</taxon>
        <taxon>Paracidobacterium</taxon>
    </lineage>
</organism>
<accession>A0A372IRX7</accession>
<keyword evidence="2" id="KW-1185">Reference proteome</keyword>
<proteinExistence type="predicted"/>